<sequence>MATTMTQVVCCYNRRLLRLSLPSSSTQTPSGSRRRSFPIPRAAFPYSMLRWERRSFSFGKVSGGRSKVFSYLPDSEKSNGAADREANSSNFDSDSRRSSVVSKGSSSIAQSESNGKGNFGSISGKSGSASFCGLTHQTVEERKLASPLLKDGAGSLVWVLGPLALISSAVLPQFFLRSVIESVLRDEVLSEIVASLSAEIIFYAGLAAFLSITDHVQRPYLEFSPKRWSLITGLRGYLSYSFFTMGFKIFAPLLAAYVVWPVIGLPAVVAVTPFLLGCAVQYAFEIRLTDCNSSCWPTLPIIFEVYRLYQLSKAANFMERLMFLMRDASTNSAMERSSALISMLAVFQVLGVVCLWSLVTFLLRLFPSRPVAENY</sequence>
<keyword evidence="4" id="KW-1185">Reference proteome</keyword>
<proteinExistence type="predicted"/>
<feature type="transmembrane region" description="Helical" evidence="2">
    <location>
        <begin position="196"/>
        <end position="216"/>
    </location>
</feature>
<evidence type="ECO:0000256" key="2">
    <source>
        <dbReference type="SAM" id="Phobius"/>
    </source>
</evidence>
<feature type="region of interest" description="Disordered" evidence="1">
    <location>
        <begin position="74"/>
        <end position="119"/>
    </location>
</feature>
<evidence type="ECO:0000256" key="1">
    <source>
        <dbReference type="SAM" id="MobiDB-lite"/>
    </source>
</evidence>
<name>A0A8J5F064_ZINOF</name>
<dbReference type="EMBL" id="JACMSC010000017">
    <property type="protein sequence ID" value="KAG6478852.1"/>
    <property type="molecule type" value="Genomic_DNA"/>
</dbReference>
<dbReference type="PANTHER" id="PTHR33918">
    <property type="entry name" value="OS01G0704200 PROTEIN"/>
    <property type="match status" value="1"/>
</dbReference>
<feature type="compositionally biased region" description="Basic and acidic residues" evidence="1">
    <location>
        <begin position="74"/>
        <end position="86"/>
    </location>
</feature>
<comment type="caution">
    <text evidence="3">The sequence shown here is derived from an EMBL/GenBank/DDBJ whole genome shotgun (WGS) entry which is preliminary data.</text>
</comment>
<feature type="compositionally biased region" description="Low complexity" evidence="1">
    <location>
        <begin position="87"/>
        <end position="107"/>
    </location>
</feature>
<feature type="transmembrane region" description="Helical" evidence="2">
    <location>
        <begin position="339"/>
        <end position="366"/>
    </location>
</feature>
<dbReference type="AlphaFoldDB" id="A0A8J5F064"/>
<accession>A0A8J5F064</accession>
<feature type="transmembrane region" description="Helical" evidence="2">
    <location>
        <begin position="263"/>
        <end position="284"/>
    </location>
</feature>
<evidence type="ECO:0000313" key="4">
    <source>
        <dbReference type="Proteomes" id="UP000734854"/>
    </source>
</evidence>
<dbReference type="PANTHER" id="PTHR33918:SF4">
    <property type="entry name" value="ABC-2 TYPE TRANSPORTER DOMAIN-CONTAINING PROTEIN"/>
    <property type="match status" value="1"/>
</dbReference>
<keyword evidence="2" id="KW-0812">Transmembrane</keyword>
<dbReference type="Proteomes" id="UP000734854">
    <property type="component" value="Unassembled WGS sequence"/>
</dbReference>
<dbReference type="GO" id="GO:0009507">
    <property type="term" value="C:chloroplast"/>
    <property type="evidence" value="ECO:0007669"/>
    <property type="project" value="TreeGrafter"/>
</dbReference>
<keyword evidence="2" id="KW-1133">Transmembrane helix</keyword>
<feature type="transmembrane region" description="Helical" evidence="2">
    <location>
        <begin position="237"/>
        <end position="257"/>
    </location>
</feature>
<organism evidence="3 4">
    <name type="scientific">Zingiber officinale</name>
    <name type="common">Ginger</name>
    <name type="synonym">Amomum zingiber</name>
    <dbReference type="NCBI Taxonomy" id="94328"/>
    <lineage>
        <taxon>Eukaryota</taxon>
        <taxon>Viridiplantae</taxon>
        <taxon>Streptophyta</taxon>
        <taxon>Embryophyta</taxon>
        <taxon>Tracheophyta</taxon>
        <taxon>Spermatophyta</taxon>
        <taxon>Magnoliopsida</taxon>
        <taxon>Liliopsida</taxon>
        <taxon>Zingiberales</taxon>
        <taxon>Zingiberaceae</taxon>
        <taxon>Zingiber</taxon>
    </lineage>
</organism>
<feature type="compositionally biased region" description="Polar residues" evidence="1">
    <location>
        <begin position="108"/>
        <end position="119"/>
    </location>
</feature>
<keyword evidence="2" id="KW-0472">Membrane</keyword>
<protein>
    <submittedName>
        <fullName evidence="3">Uncharacterized protein</fullName>
    </submittedName>
</protein>
<dbReference type="OrthoDB" id="1927955at2759"/>
<reference evidence="3 4" key="1">
    <citation type="submission" date="2020-08" db="EMBL/GenBank/DDBJ databases">
        <title>Plant Genome Project.</title>
        <authorList>
            <person name="Zhang R.-G."/>
        </authorList>
    </citation>
    <scope>NUCLEOTIDE SEQUENCE [LARGE SCALE GENOMIC DNA]</scope>
    <source>
        <tissue evidence="3">Rhizome</tissue>
    </source>
</reference>
<feature type="transmembrane region" description="Helical" evidence="2">
    <location>
        <begin position="156"/>
        <end position="176"/>
    </location>
</feature>
<gene>
    <name evidence="3" type="ORF">ZIOFF_062297</name>
</gene>
<evidence type="ECO:0000313" key="3">
    <source>
        <dbReference type="EMBL" id="KAG6478852.1"/>
    </source>
</evidence>